<evidence type="ECO:0000256" key="2">
    <source>
        <dbReference type="ARBA" id="ARBA00023015"/>
    </source>
</evidence>
<comment type="caution">
    <text evidence="5">The sequence shown here is derived from an EMBL/GenBank/DDBJ whole genome shotgun (WGS) entry which is preliminary data.</text>
</comment>
<gene>
    <name evidence="5" type="ORF">A7J15_11400</name>
</gene>
<dbReference type="SUPFAM" id="SSF53850">
    <property type="entry name" value="Periplasmic binding protein-like II"/>
    <property type="match status" value="1"/>
</dbReference>
<dbReference type="Pfam" id="PF00126">
    <property type="entry name" value="HTH_1"/>
    <property type="match status" value="1"/>
</dbReference>
<organism evidence="5 6">
    <name type="scientific">Microbacterium sediminis</name>
    <dbReference type="NCBI Taxonomy" id="904291"/>
    <lineage>
        <taxon>Bacteria</taxon>
        <taxon>Bacillati</taxon>
        <taxon>Actinomycetota</taxon>
        <taxon>Actinomycetes</taxon>
        <taxon>Micrococcales</taxon>
        <taxon>Microbacteriaceae</taxon>
        <taxon>Microbacterium</taxon>
    </lineage>
</organism>
<comment type="similarity">
    <text evidence="1">Belongs to the LysR transcriptional regulatory family.</text>
</comment>
<dbReference type="Gene3D" id="1.10.10.10">
    <property type="entry name" value="Winged helix-like DNA-binding domain superfamily/Winged helix DNA-binding domain"/>
    <property type="match status" value="1"/>
</dbReference>
<dbReference type="PANTHER" id="PTHR30126">
    <property type="entry name" value="HTH-TYPE TRANSCRIPTIONAL REGULATOR"/>
    <property type="match status" value="1"/>
</dbReference>
<dbReference type="PROSITE" id="PS50931">
    <property type="entry name" value="HTH_LYSR"/>
    <property type="match status" value="1"/>
</dbReference>
<dbReference type="GO" id="GO:0003700">
    <property type="term" value="F:DNA-binding transcription factor activity"/>
    <property type="evidence" value="ECO:0007669"/>
    <property type="project" value="InterPro"/>
</dbReference>
<keyword evidence="4" id="KW-0804">Transcription</keyword>
<sequence>MSHRSADGLDHLPLWRTFLAVHASGSVSGAARTLGITQPTVTAQLQALERIVGARLFDRGARGVTPTPLAEDLASRLAAPFTAVAAALAGVDADAQPPVRVGAAAELLAEIAMPALAPLVAQGVRVRAVPGLSADLVDGVRAGALDLTIATERPAGRRVAAEPLTDETFVLVTAPGVVPDGAGSPEVLEALPLLAYAHDVPILRRYWRHAFGRRLEREPALIAPDLRALRAAAMAGAGLAALPHHLCRDALADGRLVDVHPTDDPPINTLYLVTRAGAVPPHVERVRAALSAAIVTALA</sequence>
<evidence type="ECO:0000313" key="5">
    <source>
        <dbReference type="EMBL" id="OCG76581.1"/>
    </source>
</evidence>
<protein>
    <submittedName>
        <fullName evidence="5">Uncharacterized protein</fullName>
    </submittedName>
</protein>
<dbReference type="InterPro" id="IPR036390">
    <property type="entry name" value="WH_DNA-bd_sf"/>
</dbReference>
<evidence type="ECO:0000256" key="4">
    <source>
        <dbReference type="ARBA" id="ARBA00023163"/>
    </source>
</evidence>
<dbReference type="PANTHER" id="PTHR30126:SF39">
    <property type="entry name" value="HTH-TYPE TRANSCRIPTIONAL REGULATOR CYSL"/>
    <property type="match status" value="1"/>
</dbReference>
<evidence type="ECO:0000256" key="1">
    <source>
        <dbReference type="ARBA" id="ARBA00009437"/>
    </source>
</evidence>
<keyword evidence="3" id="KW-0238">DNA-binding</keyword>
<dbReference type="Pfam" id="PF03466">
    <property type="entry name" value="LysR_substrate"/>
    <property type="match status" value="1"/>
</dbReference>
<dbReference type="SUPFAM" id="SSF46785">
    <property type="entry name" value="Winged helix' DNA-binding domain"/>
    <property type="match status" value="1"/>
</dbReference>
<evidence type="ECO:0000256" key="3">
    <source>
        <dbReference type="ARBA" id="ARBA00023125"/>
    </source>
</evidence>
<dbReference type="AlphaFoldDB" id="A0A1B9NJ17"/>
<dbReference type="GO" id="GO:0000976">
    <property type="term" value="F:transcription cis-regulatory region binding"/>
    <property type="evidence" value="ECO:0007669"/>
    <property type="project" value="TreeGrafter"/>
</dbReference>
<name>A0A1B9NJ17_9MICO</name>
<keyword evidence="6" id="KW-1185">Reference proteome</keyword>
<dbReference type="InterPro" id="IPR005119">
    <property type="entry name" value="LysR_subst-bd"/>
</dbReference>
<dbReference type="PRINTS" id="PR00039">
    <property type="entry name" value="HTHLYSR"/>
</dbReference>
<dbReference type="OrthoDB" id="8717159at2"/>
<proteinExistence type="inferred from homology"/>
<dbReference type="EMBL" id="LXMD01000001">
    <property type="protein sequence ID" value="OCG76581.1"/>
    <property type="molecule type" value="Genomic_DNA"/>
</dbReference>
<reference evidence="5 6" key="1">
    <citation type="submission" date="2016-05" db="EMBL/GenBank/DDBJ databases">
        <authorList>
            <person name="Lavstsen T."/>
            <person name="Jespersen J.S."/>
        </authorList>
    </citation>
    <scope>NUCLEOTIDE SEQUENCE [LARGE SCALE GENOMIC DNA]</scope>
    <source>
        <strain evidence="5 6">YLB-01</strain>
    </source>
</reference>
<dbReference type="Gene3D" id="3.40.190.290">
    <property type="match status" value="1"/>
</dbReference>
<keyword evidence="2" id="KW-0805">Transcription regulation</keyword>
<evidence type="ECO:0000313" key="6">
    <source>
        <dbReference type="Proteomes" id="UP000093355"/>
    </source>
</evidence>
<dbReference type="RefSeq" id="WP_067028067.1">
    <property type="nucleotide sequence ID" value="NZ_CP038256.1"/>
</dbReference>
<dbReference type="InterPro" id="IPR036388">
    <property type="entry name" value="WH-like_DNA-bd_sf"/>
</dbReference>
<dbReference type="STRING" id="904291.A7J15_11400"/>
<dbReference type="Proteomes" id="UP000093355">
    <property type="component" value="Unassembled WGS sequence"/>
</dbReference>
<accession>A0A1B9NJ17</accession>
<dbReference type="InterPro" id="IPR000847">
    <property type="entry name" value="LysR_HTH_N"/>
</dbReference>